<name>A0A2N3VH38_9NOCA</name>
<protein>
    <recommendedName>
        <fullName evidence="5">Scaffolding protein</fullName>
    </recommendedName>
</protein>
<keyword evidence="1" id="KW-0175">Coiled coil</keyword>
<evidence type="ECO:0000313" key="4">
    <source>
        <dbReference type="Proteomes" id="UP000233766"/>
    </source>
</evidence>
<evidence type="ECO:0000313" key="3">
    <source>
        <dbReference type="EMBL" id="PKV80905.1"/>
    </source>
</evidence>
<reference evidence="3 4" key="1">
    <citation type="submission" date="2017-12" db="EMBL/GenBank/DDBJ databases">
        <title>Sequencing the genomes of 1000 Actinobacteria strains.</title>
        <authorList>
            <person name="Klenk H.-P."/>
        </authorList>
    </citation>
    <scope>NUCLEOTIDE SEQUENCE [LARGE SCALE GENOMIC DNA]</scope>
    <source>
        <strain evidence="3 4">DSM 44489</strain>
    </source>
</reference>
<dbReference type="AlphaFoldDB" id="A0A2N3VH38"/>
<feature type="compositionally biased region" description="Pro residues" evidence="2">
    <location>
        <begin position="19"/>
        <end position="28"/>
    </location>
</feature>
<dbReference type="EMBL" id="PJMW01000002">
    <property type="protein sequence ID" value="PKV80905.1"/>
    <property type="molecule type" value="Genomic_DNA"/>
</dbReference>
<feature type="coiled-coil region" evidence="1">
    <location>
        <begin position="82"/>
        <end position="116"/>
    </location>
</feature>
<feature type="compositionally biased region" description="Pro residues" evidence="2">
    <location>
        <begin position="1"/>
        <end position="12"/>
    </location>
</feature>
<dbReference type="Proteomes" id="UP000233766">
    <property type="component" value="Unassembled WGS sequence"/>
</dbReference>
<gene>
    <name evidence="3" type="ORF">ATK86_5342</name>
</gene>
<accession>A0A2N3VH38</accession>
<feature type="region of interest" description="Disordered" evidence="2">
    <location>
        <begin position="131"/>
        <end position="198"/>
    </location>
</feature>
<proteinExistence type="predicted"/>
<organism evidence="3 4">
    <name type="scientific">Nocardia fluminea</name>
    <dbReference type="NCBI Taxonomy" id="134984"/>
    <lineage>
        <taxon>Bacteria</taxon>
        <taxon>Bacillati</taxon>
        <taxon>Actinomycetota</taxon>
        <taxon>Actinomycetes</taxon>
        <taxon>Mycobacteriales</taxon>
        <taxon>Nocardiaceae</taxon>
        <taxon>Nocardia</taxon>
    </lineage>
</organism>
<comment type="caution">
    <text evidence="3">The sequence shown here is derived from an EMBL/GenBank/DDBJ whole genome shotgun (WGS) entry which is preliminary data.</text>
</comment>
<evidence type="ECO:0000256" key="2">
    <source>
        <dbReference type="SAM" id="MobiDB-lite"/>
    </source>
</evidence>
<feature type="compositionally biased region" description="Low complexity" evidence="2">
    <location>
        <begin position="29"/>
        <end position="45"/>
    </location>
</feature>
<sequence>MTQPIPPQPPELAPVFQEPTPPAAPAAPTPADMPATAPAAPAAEPRQVKTDWTPEEATKVIGELREENKSWRKKYGEAEPIIKAHEAAEDAAKTEIERATERAAAVEKANNDLITEVIAAKYGVPEADYDFLGTGSREEKDAKGARYAARFAPSSTPTPPPSDRPVESLRPGASPTPPAAPDTSYPDSWRPKPRRDRT</sequence>
<evidence type="ECO:0008006" key="5">
    <source>
        <dbReference type="Google" id="ProtNLM"/>
    </source>
</evidence>
<evidence type="ECO:0000256" key="1">
    <source>
        <dbReference type="SAM" id="Coils"/>
    </source>
</evidence>
<feature type="region of interest" description="Disordered" evidence="2">
    <location>
        <begin position="1"/>
        <end position="54"/>
    </location>
</feature>
<keyword evidence="4" id="KW-1185">Reference proteome</keyword>